<dbReference type="AlphaFoldDB" id="A0A914B4T4"/>
<sequence length="151" mass="16402">MKTLVLLFVALASPALVWCACSDYLSDLQDEPSGLSPCPCTASQARDDSDFEASNWFIGTYHPGADSCYRSVSPSSSGSGQQCCYSSTGRIITSSPGGGTADRYSPNYSFWRHRRYDVVPWNACCSGKVDSSDCATYFRYRPIDNCSGYSG</sequence>
<organism evidence="7 8">
    <name type="scientific">Patiria miniata</name>
    <name type="common">Bat star</name>
    <name type="synonym">Asterina miniata</name>
    <dbReference type="NCBI Taxonomy" id="46514"/>
    <lineage>
        <taxon>Eukaryota</taxon>
        <taxon>Metazoa</taxon>
        <taxon>Echinodermata</taxon>
        <taxon>Eleutherozoa</taxon>
        <taxon>Asterozoa</taxon>
        <taxon>Asteroidea</taxon>
        <taxon>Valvatacea</taxon>
        <taxon>Valvatida</taxon>
        <taxon>Asterinidae</taxon>
        <taxon>Patiria</taxon>
    </lineage>
</organism>
<dbReference type="Proteomes" id="UP000887568">
    <property type="component" value="Unplaced"/>
</dbReference>
<feature type="domain" description="AMOP" evidence="6">
    <location>
        <begin position="7"/>
        <end position="141"/>
    </location>
</feature>
<evidence type="ECO:0000256" key="5">
    <source>
        <dbReference type="SAM" id="SignalP"/>
    </source>
</evidence>
<keyword evidence="4" id="KW-0472">Membrane</keyword>
<keyword evidence="3" id="KW-1133">Transmembrane helix</keyword>
<dbReference type="SMART" id="SM00723">
    <property type="entry name" value="AMOP"/>
    <property type="match status" value="1"/>
</dbReference>
<dbReference type="Pfam" id="PF03782">
    <property type="entry name" value="AMOP"/>
    <property type="match status" value="1"/>
</dbReference>
<evidence type="ECO:0000259" key="6">
    <source>
        <dbReference type="PROSITE" id="PS50856"/>
    </source>
</evidence>
<dbReference type="GeneID" id="119740138"/>
<evidence type="ECO:0000256" key="3">
    <source>
        <dbReference type="ARBA" id="ARBA00022989"/>
    </source>
</evidence>
<evidence type="ECO:0000256" key="4">
    <source>
        <dbReference type="ARBA" id="ARBA00023136"/>
    </source>
</evidence>
<evidence type="ECO:0000256" key="2">
    <source>
        <dbReference type="ARBA" id="ARBA00022692"/>
    </source>
</evidence>
<dbReference type="RefSeq" id="XP_038071275.1">
    <property type="nucleotide sequence ID" value="XM_038215347.1"/>
</dbReference>
<proteinExistence type="predicted"/>
<dbReference type="PANTHER" id="PTHR13802:SF52">
    <property type="entry name" value="MUCIN-4"/>
    <property type="match status" value="1"/>
</dbReference>
<protein>
    <recommendedName>
        <fullName evidence="6">AMOP domain-containing protein</fullName>
    </recommendedName>
</protein>
<comment type="subcellular location">
    <subcellularLocation>
        <location evidence="1">Membrane</location>
    </subcellularLocation>
</comment>
<reference evidence="7" key="1">
    <citation type="submission" date="2022-11" db="UniProtKB">
        <authorList>
            <consortium name="EnsemblMetazoa"/>
        </authorList>
    </citation>
    <scope>IDENTIFICATION</scope>
</reference>
<dbReference type="InterPro" id="IPR005533">
    <property type="entry name" value="AMOP_dom"/>
</dbReference>
<accession>A0A914B4T4</accession>
<dbReference type="GO" id="GO:0016020">
    <property type="term" value="C:membrane"/>
    <property type="evidence" value="ECO:0007669"/>
    <property type="project" value="UniProtKB-SubCell"/>
</dbReference>
<feature type="signal peptide" evidence="5">
    <location>
        <begin position="1"/>
        <end position="19"/>
    </location>
</feature>
<dbReference type="EnsemblMetazoa" id="XM_038215347.1">
    <property type="protein sequence ID" value="XP_038071275.1"/>
    <property type="gene ID" value="LOC119740138"/>
</dbReference>
<dbReference type="EnsemblMetazoa" id="XM_038215348.1">
    <property type="protein sequence ID" value="XP_038071276.1"/>
    <property type="gene ID" value="LOC119740138"/>
</dbReference>
<keyword evidence="8" id="KW-1185">Reference proteome</keyword>
<evidence type="ECO:0000256" key="1">
    <source>
        <dbReference type="ARBA" id="ARBA00004370"/>
    </source>
</evidence>
<keyword evidence="2" id="KW-0812">Transmembrane</keyword>
<dbReference type="RefSeq" id="XP_038071276.1">
    <property type="nucleotide sequence ID" value="XM_038215348.1"/>
</dbReference>
<evidence type="ECO:0000313" key="7">
    <source>
        <dbReference type="EnsemblMetazoa" id="XP_038071276.1"/>
    </source>
</evidence>
<name>A0A914B4T4_PATMI</name>
<dbReference type="InterPro" id="IPR051495">
    <property type="entry name" value="Epithelial_Barrier/Signaling"/>
</dbReference>
<feature type="chain" id="PRO_5038275739" description="AMOP domain-containing protein" evidence="5">
    <location>
        <begin position="20"/>
        <end position="151"/>
    </location>
</feature>
<evidence type="ECO:0000313" key="8">
    <source>
        <dbReference type="Proteomes" id="UP000887568"/>
    </source>
</evidence>
<dbReference type="PROSITE" id="PS50856">
    <property type="entry name" value="AMOP"/>
    <property type="match status" value="1"/>
</dbReference>
<dbReference type="PANTHER" id="PTHR13802">
    <property type="entry name" value="MUCIN 4-RELATED"/>
    <property type="match status" value="1"/>
</dbReference>
<keyword evidence="5" id="KW-0732">Signal</keyword>
<dbReference type="PROSITE" id="PS51257">
    <property type="entry name" value="PROKAR_LIPOPROTEIN"/>
    <property type="match status" value="1"/>
</dbReference>